<gene>
    <name evidence="10" type="ORF">PVAND_004359</name>
    <name evidence="11" type="ORF">PVAND_004361</name>
</gene>
<keyword evidence="8" id="KW-0527">Neuropeptide</keyword>
<dbReference type="GO" id="GO:0005576">
    <property type="term" value="C:extracellular region"/>
    <property type="evidence" value="ECO:0007669"/>
    <property type="project" value="UniProtKB-SubCell"/>
</dbReference>
<evidence type="ECO:0000256" key="9">
    <source>
        <dbReference type="SAM" id="SignalP"/>
    </source>
</evidence>
<feature type="chain" id="PRO_5040098177" description="Adipokinetic hormone 1" evidence="9">
    <location>
        <begin position="30"/>
        <end position="96"/>
    </location>
</feature>
<proteinExistence type="inferred from homology"/>
<protein>
    <recommendedName>
        <fullName evidence="13">Adipokinetic hormone 1</fullName>
    </recommendedName>
</protein>
<evidence type="ECO:0008006" key="13">
    <source>
        <dbReference type="Google" id="ProtNLM"/>
    </source>
</evidence>
<comment type="caution">
    <text evidence="10">The sequence shown here is derived from an EMBL/GenBank/DDBJ whole genome shotgun (WGS) entry which is preliminary data.</text>
</comment>
<keyword evidence="3" id="KW-0964">Secreted</keyword>
<evidence type="ECO:0000256" key="2">
    <source>
        <dbReference type="ARBA" id="ARBA00006145"/>
    </source>
</evidence>
<keyword evidence="5 9" id="KW-0732">Signal</keyword>
<evidence type="ECO:0000313" key="12">
    <source>
        <dbReference type="Proteomes" id="UP001107558"/>
    </source>
</evidence>
<dbReference type="GO" id="GO:0007218">
    <property type="term" value="P:neuropeptide signaling pathway"/>
    <property type="evidence" value="ECO:0007669"/>
    <property type="project" value="UniProtKB-KW"/>
</dbReference>
<dbReference type="InterPro" id="IPR010475">
    <property type="entry name" value="AKH/RPCH_hormone"/>
</dbReference>
<dbReference type="EMBL" id="JADBJN010000002">
    <property type="protein sequence ID" value="KAG5674387.1"/>
    <property type="molecule type" value="Genomic_DNA"/>
</dbReference>
<dbReference type="PROSITE" id="PS00256">
    <property type="entry name" value="AKH"/>
    <property type="match status" value="1"/>
</dbReference>
<keyword evidence="6" id="KW-0027">Amidation</keyword>
<keyword evidence="12" id="KW-1185">Reference proteome</keyword>
<evidence type="ECO:0000256" key="6">
    <source>
        <dbReference type="ARBA" id="ARBA00022815"/>
    </source>
</evidence>
<name>A0A9J6BWR6_POLVA</name>
<dbReference type="EMBL" id="JADBJN010000002">
    <property type="protein sequence ID" value="KAG5674385.1"/>
    <property type="molecule type" value="Genomic_DNA"/>
</dbReference>
<sequence>MKINFVKSLNLLMIVICFVLCAKVPECQSQLTFSPSWGKRASATQPQVLFGDSSSNTIPQSTPLQACNPKMESMLIIYRLISNEAQKMIECNNQQK</sequence>
<evidence type="ECO:0000256" key="5">
    <source>
        <dbReference type="ARBA" id="ARBA00022729"/>
    </source>
</evidence>
<keyword evidence="7" id="KW-0873">Pyrrolidone carboxylic acid</keyword>
<evidence type="ECO:0000256" key="3">
    <source>
        <dbReference type="ARBA" id="ARBA00022525"/>
    </source>
</evidence>
<comment type="similarity">
    <text evidence="2">Belongs to the AKH/HRTH/RPCH family.</text>
</comment>
<accession>A0A9J6BWR6</accession>
<dbReference type="AlphaFoldDB" id="A0A9J6BWR6"/>
<dbReference type="Pfam" id="PF06377">
    <property type="entry name" value="Adipokin_hormo"/>
    <property type="match status" value="1"/>
</dbReference>
<feature type="signal peptide" evidence="9">
    <location>
        <begin position="1"/>
        <end position="29"/>
    </location>
</feature>
<keyword evidence="4" id="KW-0372">Hormone</keyword>
<organism evidence="10 12">
    <name type="scientific">Polypedilum vanderplanki</name>
    <name type="common">Sleeping chironomid midge</name>
    <dbReference type="NCBI Taxonomy" id="319348"/>
    <lineage>
        <taxon>Eukaryota</taxon>
        <taxon>Metazoa</taxon>
        <taxon>Ecdysozoa</taxon>
        <taxon>Arthropoda</taxon>
        <taxon>Hexapoda</taxon>
        <taxon>Insecta</taxon>
        <taxon>Pterygota</taxon>
        <taxon>Neoptera</taxon>
        <taxon>Endopterygota</taxon>
        <taxon>Diptera</taxon>
        <taxon>Nematocera</taxon>
        <taxon>Chironomoidea</taxon>
        <taxon>Chironomidae</taxon>
        <taxon>Chironominae</taxon>
        <taxon>Polypedilum</taxon>
        <taxon>Polypedilum</taxon>
    </lineage>
</organism>
<evidence type="ECO:0000256" key="4">
    <source>
        <dbReference type="ARBA" id="ARBA00022702"/>
    </source>
</evidence>
<evidence type="ECO:0000313" key="11">
    <source>
        <dbReference type="EMBL" id="KAG5674387.1"/>
    </source>
</evidence>
<evidence type="ECO:0000256" key="7">
    <source>
        <dbReference type="ARBA" id="ARBA00023283"/>
    </source>
</evidence>
<reference evidence="10" key="1">
    <citation type="submission" date="2021-03" db="EMBL/GenBank/DDBJ databases">
        <title>Chromosome level genome of the anhydrobiotic midge Polypedilum vanderplanki.</title>
        <authorList>
            <person name="Yoshida Y."/>
            <person name="Kikawada T."/>
            <person name="Gusev O."/>
        </authorList>
    </citation>
    <scope>NUCLEOTIDE SEQUENCE</scope>
    <source>
        <strain evidence="10">NIAS01</strain>
        <tissue evidence="10">Whole body or cell culture</tissue>
    </source>
</reference>
<evidence type="ECO:0000256" key="8">
    <source>
        <dbReference type="ARBA" id="ARBA00023320"/>
    </source>
</evidence>
<dbReference type="Proteomes" id="UP001107558">
    <property type="component" value="Chromosome 2"/>
</dbReference>
<comment type="subcellular location">
    <subcellularLocation>
        <location evidence="1">Secreted</location>
    </subcellularLocation>
</comment>
<evidence type="ECO:0000313" key="10">
    <source>
        <dbReference type="EMBL" id="KAG5674385.1"/>
    </source>
</evidence>
<evidence type="ECO:0000256" key="1">
    <source>
        <dbReference type="ARBA" id="ARBA00004613"/>
    </source>
</evidence>
<dbReference type="GO" id="GO:0005179">
    <property type="term" value="F:hormone activity"/>
    <property type="evidence" value="ECO:0007669"/>
    <property type="project" value="UniProtKB-KW"/>
</dbReference>
<dbReference type="InterPro" id="IPR002047">
    <property type="entry name" value="Adipokinetic_hormone_CS"/>
</dbReference>
<dbReference type="OrthoDB" id="6159864at2759"/>